<dbReference type="Gene3D" id="3.40.50.300">
    <property type="entry name" value="P-loop containing nucleotide triphosphate hydrolases"/>
    <property type="match status" value="1"/>
</dbReference>
<dbReference type="SUPFAM" id="SSF52540">
    <property type="entry name" value="P-loop containing nucleoside triphosphate hydrolases"/>
    <property type="match status" value="1"/>
</dbReference>
<dbReference type="GO" id="GO:0005524">
    <property type="term" value="F:ATP binding"/>
    <property type="evidence" value="ECO:0007669"/>
    <property type="project" value="UniProtKB-KW"/>
</dbReference>
<name>F3Z0U2_DESAF</name>
<dbReference type="eggNOG" id="COG0455">
    <property type="taxonomic scope" value="Bacteria"/>
</dbReference>
<evidence type="ECO:0000256" key="1">
    <source>
        <dbReference type="ARBA" id="ARBA00022741"/>
    </source>
</evidence>
<feature type="domain" description="CobQ/CobB/MinD/ParA nucleotide binding" evidence="3">
    <location>
        <begin position="11"/>
        <end position="227"/>
    </location>
</feature>
<dbReference type="GO" id="GO:0009898">
    <property type="term" value="C:cytoplasmic side of plasma membrane"/>
    <property type="evidence" value="ECO:0007669"/>
    <property type="project" value="TreeGrafter"/>
</dbReference>
<dbReference type="Pfam" id="PF01656">
    <property type="entry name" value="CbiA"/>
    <property type="match status" value="1"/>
</dbReference>
<evidence type="ECO:0000313" key="5">
    <source>
        <dbReference type="Proteomes" id="UP000007844"/>
    </source>
</evidence>
<dbReference type="InterPro" id="IPR050625">
    <property type="entry name" value="ParA/MinD_ATPase"/>
</dbReference>
<dbReference type="STRING" id="690850.Desaf_2705"/>
<keyword evidence="1" id="KW-0547">Nucleotide-binding</keyword>
<dbReference type="PANTHER" id="PTHR43384:SF4">
    <property type="entry name" value="CELLULOSE BIOSYNTHESIS PROTEIN BCSQ-RELATED"/>
    <property type="match status" value="1"/>
</dbReference>
<dbReference type="RefSeq" id="WP_014260703.1">
    <property type="nucleotide sequence ID" value="NC_016629.1"/>
</dbReference>
<accession>F3Z0U2</accession>
<keyword evidence="4" id="KW-0969">Cilium</keyword>
<dbReference type="GO" id="GO:0005829">
    <property type="term" value="C:cytosol"/>
    <property type="evidence" value="ECO:0007669"/>
    <property type="project" value="TreeGrafter"/>
</dbReference>
<proteinExistence type="predicted"/>
<protein>
    <submittedName>
        <fullName evidence="4">Flagellar synthesis regulator FleN</fullName>
    </submittedName>
</protein>
<keyword evidence="4" id="KW-0966">Cell projection</keyword>
<evidence type="ECO:0000313" key="4">
    <source>
        <dbReference type="EMBL" id="EGJ51020.1"/>
    </source>
</evidence>
<reference evidence="4 5" key="1">
    <citation type="journal article" date="2011" name="J. Bacteriol.">
        <title>Genome sequence of the mercury-methylating and pleomorphic Desulfovibrio africanus Strain Walvis Bay.</title>
        <authorList>
            <person name="Brown S.D."/>
            <person name="Wall J.D."/>
            <person name="Kucken A.M."/>
            <person name="Gilmour C.C."/>
            <person name="Podar M."/>
            <person name="Brandt C.C."/>
            <person name="Teshima H."/>
            <person name="Detter J.C."/>
            <person name="Han C.S."/>
            <person name="Land M.L."/>
            <person name="Lucas S."/>
            <person name="Han J."/>
            <person name="Pennacchio L."/>
            <person name="Nolan M."/>
            <person name="Pitluck S."/>
            <person name="Woyke T."/>
            <person name="Goodwin L."/>
            <person name="Palumbo A.V."/>
            <person name="Elias D.A."/>
        </authorList>
    </citation>
    <scope>NUCLEOTIDE SEQUENCE [LARGE SCALE GENOMIC DNA]</scope>
    <source>
        <strain evidence="4 5">Walvis Bay</strain>
    </source>
</reference>
<dbReference type="AlphaFoldDB" id="F3Z0U2"/>
<dbReference type="KEGG" id="daf:Desaf_2705"/>
<dbReference type="EMBL" id="CP003221">
    <property type="protein sequence ID" value="EGJ51020.1"/>
    <property type="molecule type" value="Genomic_DNA"/>
</dbReference>
<dbReference type="CDD" id="cd02038">
    <property type="entry name" value="FlhG-like"/>
    <property type="match status" value="1"/>
</dbReference>
<organism evidence="4 5">
    <name type="scientific">Desulfocurvibacter africanus subsp. africanus str. Walvis Bay</name>
    <dbReference type="NCBI Taxonomy" id="690850"/>
    <lineage>
        <taxon>Bacteria</taxon>
        <taxon>Pseudomonadati</taxon>
        <taxon>Thermodesulfobacteriota</taxon>
        <taxon>Desulfovibrionia</taxon>
        <taxon>Desulfovibrionales</taxon>
        <taxon>Desulfovibrionaceae</taxon>
        <taxon>Desulfocurvibacter</taxon>
    </lineage>
</organism>
<dbReference type="GO" id="GO:0051782">
    <property type="term" value="P:negative regulation of cell division"/>
    <property type="evidence" value="ECO:0007669"/>
    <property type="project" value="TreeGrafter"/>
</dbReference>
<dbReference type="InterPro" id="IPR002586">
    <property type="entry name" value="CobQ/CobB/MinD/ParA_Nub-bd_dom"/>
</dbReference>
<dbReference type="InterPro" id="IPR027417">
    <property type="entry name" value="P-loop_NTPase"/>
</dbReference>
<dbReference type="InterPro" id="IPR025501">
    <property type="entry name" value="MinD_FleN"/>
</dbReference>
<keyword evidence="4" id="KW-0282">Flagellum</keyword>
<evidence type="ECO:0000259" key="3">
    <source>
        <dbReference type="Pfam" id="PF01656"/>
    </source>
</evidence>
<gene>
    <name evidence="4" type="ORF">Desaf_2705</name>
</gene>
<dbReference type="GO" id="GO:0016887">
    <property type="term" value="F:ATP hydrolysis activity"/>
    <property type="evidence" value="ECO:0007669"/>
    <property type="project" value="TreeGrafter"/>
</dbReference>
<dbReference type="PANTHER" id="PTHR43384">
    <property type="entry name" value="SEPTUM SITE-DETERMINING PROTEIN MIND HOMOLOG, CHLOROPLASTIC-RELATED"/>
    <property type="match status" value="1"/>
</dbReference>
<keyword evidence="2" id="KW-0067">ATP-binding</keyword>
<dbReference type="HOGENOM" id="CLU_037612_0_0_7"/>
<evidence type="ECO:0000256" key="2">
    <source>
        <dbReference type="ARBA" id="ARBA00022840"/>
    </source>
</evidence>
<sequence>MDNVNCTLSMSVMSGKGGVGKTNLALNLGYALFKSGHPLMLMDCDLGLANLDVLLGLSPDMNLQDLLMPGVNIADVLVRVESGGFDFLPATSGVPELVEMDEDLQALLFDKLKALAKGYEYIILDLGAGISKTVLSFAAMTHMQIVVITPEPTSLTDSYAMMKVLQKQHGITDFYVVVNQMASPEEGKLTFDRLKAACKRFLSIDIKYLGGVHHDNAIIEAVRRQTPLLKLTTKAQASQDISALAKRIQTLRGENLVTISKTPALRDVSIVGK</sequence>
<dbReference type="InterPro" id="IPR033875">
    <property type="entry name" value="FlhG"/>
</dbReference>
<keyword evidence="5" id="KW-1185">Reference proteome</keyword>
<dbReference type="Proteomes" id="UP000007844">
    <property type="component" value="Chromosome"/>
</dbReference>
<dbReference type="PIRSF" id="PIRSF003092">
    <property type="entry name" value="MinD"/>
    <property type="match status" value="1"/>
</dbReference>